<dbReference type="InterPro" id="IPR037231">
    <property type="entry name" value="NAP-like_sf"/>
</dbReference>
<dbReference type="Pfam" id="PF00956">
    <property type="entry name" value="NAP"/>
    <property type="match status" value="1"/>
</dbReference>
<evidence type="ECO:0008006" key="5">
    <source>
        <dbReference type="Google" id="ProtNLM"/>
    </source>
</evidence>
<dbReference type="Gene3D" id="1.20.5.1500">
    <property type="match status" value="1"/>
</dbReference>
<sequence>MSEEATIDKDAMVEEFLVEARAMKISELKLKLMAMGTLMTGFCEKEEFIQAYAAAQMEKVMQDDDDDMDDMDDNEEEELNAALAAAAVSGDPMDDLPPAVMARIAKLKEFEAERTRIVEEYRKERAQLEQKYQGLYQPLYDKRQQVVHGDMDVAMDAADKDDDEEDDEDMVGVPHFWLGALSNMGPMAETMGEGDIELLEQLQNIECDDHAEGTGFTLKFTFAPNEYMTNTVLTKQYEVPNLLSADEPILKSVKGCEIEWKSPEKCVTYTITTKQQRGKGKNAGQIRTVQKKEKVDSFFHFFTPPKMPSLEDMDEEQAQMLEMAFNQDYEQATSIRSQLIPKAVLWYTGEAMDQEMQKALKDMQNMQWPGGKNDGSDEANPECNQQ</sequence>
<proteinExistence type="inferred from homology"/>
<dbReference type="SUPFAM" id="SSF143113">
    <property type="entry name" value="NAP-like"/>
    <property type="match status" value="1"/>
</dbReference>
<comment type="similarity">
    <text evidence="1 2">Belongs to the nucleosome assembly protein (NAP) family.</text>
</comment>
<reference evidence="4" key="1">
    <citation type="submission" date="2021-01" db="EMBL/GenBank/DDBJ databases">
        <authorList>
            <person name="Corre E."/>
            <person name="Pelletier E."/>
            <person name="Niang G."/>
            <person name="Scheremetjew M."/>
            <person name="Finn R."/>
            <person name="Kale V."/>
            <person name="Holt S."/>
            <person name="Cochrane G."/>
            <person name="Meng A."/>
            <person name="Brown T."/>
            <person name="Cohen L."/>
        </authorList>
    </citation>
    <scope>NUCLEOTIDE SEQUENCE</scope>
    <source>
        <strain evidence="4">CCMP3328</strain>
    </source>
</reference>
<dbReference type="EMBL" id="HBEF01012083">
    <property type="protein sequence ID" value="CAD8335500.1"/>
    <property type="molecule type" value="Transcribed_RNA"/>
</dbReference>
<dbReference type="GO" id="GO:0005634">
    <property type="term" value="C:nucleus"/>
    <property type="evidence" value="ECO:0007669"/>
    <property type="project" value="InterPro"/>
</dbReference>
<protein>
    <recommendedName>
        <fullName evidence="5">Nucleosome assembly protein</fullName>
    </recommendedName>
</protein>
<dbReference type="Gene3D" id="3.30.1120.90">
    <property type="entry name" value="Nucleosome assembly protein"/>
    <property type="match status" value="1"/>
</dbReference>
<evidence type="ECO:0000256" key="2">
    <source>
        <dbReference type="RuleBase" id="RU003876"/>
    </source>
</evidence>
<name>A0A7R9WWE8_9STRA</name>
<dbReference type="InterPro" id="IPR002164">
    <property type="entry name" value="NAP_family"/>
</dbReference>
<evidence type="ECO:0000256" key="3">
    <source>
        <dbReference type="SAM" id="MobiDB-lite"/>
    </source>
</evidence>
<organism evidence="4">
    <name type="scientific">Craspedostauros australis</name>
    <dbReference type="NCBI Taxonomy" id="1486917"/>
    <lineage>
        <taxon>Eukaryota</taxon>
        <taxon>Sar</taxon>
        <taxon>Stramenopiles</taxon>
        <taxon>Ochrophyta</taxon>
        <taxon>Bacillariophyta</taxon>
        <taxon>Bacillariophyceae</taxon>
        <taxon>Bacillariophycidae</taxon>
        <taxon>Naviculales</taxon>
        <taxon>Naviculaceae</taxon>
        <taxon>Craspedostauros</taxon>
    </lineage>
</organism>
<feature type="region of interest" description="Disordered" evidence="3">
    <location>
        <begin position="361"/>
        <end position="386"/>
    </location>
</feature>
<dbReference type="PANTHER" id="PTHR11875">
    <property type="entry name" value="TESTIS-SPECIFIC Y-ENCODED PROTEIN"/>
    <property type="match status" value="1"/>
</dbReference>
<gene>
    <name evidence="4" type="ORF">CAUS1442_LOCUS7605</name>
</gene>
<evidence type="ECO:0000256" key="1">
    <source>
        <dbReference type="ARBA" id="ARBA00009947"/>
    </source>
</evidence>
<dbReference type="AlphaFoldDB" id="A0A7R9WWE8"/>
<accession>A0A7R9WWE8</accession>
<evidence type="ECO:0000313" key="4">
    <source>
        <dbReference type="EMBL" id="CAD8335500.1"/>
    </source>
</evidence>
<dbReference type="GO" id="GO:0006334">
    <property type="term" value="P:nucleosome assembly"/>
    <property type="evidence" value="ECO:0007669"/>
    <property type="project" value="InterPro"/>
</dbReference>